<accession>A0A9D2PR42</accession>
<protein>
    <submittedName>
        <fullName evidence="1">Uncharacterized protein</fullName>
    </submittedName>
</protein>
<name>A0A9D2PR42_9FIRM</name>
<sequence>MKGKILCPAGCQNPVARITKAKEILKNPRPAGSWRPLKCIFSGKGKSRSQRAAKPRSGVILAKGKKAAHSGPQALSCPFYVRKNQTGAVCGSLRASFYHGAKIRNSAVLSLAGNLLGSAFPKPCYGGLRRKKISVRGGTHKTA</sequence>
<reference evidence="1" key="2">
    <citation type="submission" date="2021-04" db="EMBL/GenBank/DDBJ databases">
        <authorList>
            <person name="Gilroy R."/>
        </authorList>
    </citation>
    <scope>NUCLEOTIDE SEQUENCE</scope>
    <source>
        <strain evidence="1">ChiBcec2-3848</strain>
    </source>
</reference>
<comment type="caution">
    <text evidence="1">The sequence shown here is derived from an EMBL/GenBank/DDBJ whole genome shotgun (WGS) entry which is preliminary data.</text>
</comment>
<proteinExistence type="predicted"/>
<dbReference type="EMBL" id="DWVZ01000180">
    <property type="protein sequence ID" value="HJC64505.1"/>
    <property type="molecule type" value="Genomic_DNA"/>
</dbReference>
<dbReference type="AlphaFoldDB" id="A0A9D2PR42"/>
<reference evidence="1" key="1">
    <citation type="journal article" date="2021" name="PeerJ">
        <title>Extensive microbial diversity within the chicken gut microbiome revealed by metagenomics and culture.</title>
        <authorList>
            <person name="Gilroy R."/>
            <person name="Ravi A."/>
            <person name="Getino M."/>
            <person name="Pursley I."/>
            <person name="Horton D.L."/>
            <person name="Alikhan N.F."/>
            <person name="Baker D."/>
            <person name="Gharbi K."/>
            <person name="Hall N."/>
            <person name="Watson M."/>
            <person name="Adriaenssens E.M."/>
            <person name="Foster-Nyarko E."/>
            <person name="Jarju S."/>
            <person name="Secka A."/>
            <person name="Antonio M."/>
            <person name="Oren A."/>
            <person name="Chaudhuri R.R."/>
            <person name="La Ragione R."/>
            <person name="Hildebrand F."/>
            <person name="Pallen M.J."/>
        </authorList>
    </citation>
    <scope>NUCLEOTIDE SEQUENCE</scope>
    <source>
        <strain evidence="1">ChiBcec2-3848</strain>
    </source>
</reference>
<evidence type="ECO:0000313" key="2">
    <source>
        <dbReference type="Proteomes" id="UP000823886"/>
    </source>
</evidence>
<organism evidence="1 2">
    <name type="scientific">Candidatus Blautia merdavium</name>
    <dbReference type="NCBI Taxonomy" id="2838494"/>
    <lineage>
        <taxon>Bacteria</taxon>
        <taxon>Bacillati</taxon>
        <taxon>Bacillota</taxon>
        <taxon>Clostridia</taxon>
        <taxon>Lachnospirales</taxon>
        <taxon>Lachnospiraceae</taxon>
        <taxon>Blautia</taxon>
    </lineage>
</organism>
<gene>
    <name evidence="1" type="ORF">H9753_12980</name>
</gene>
<evidence type="ECO:0000313" key="1">
    <source>
        <dbReference type="EMBL" id="HJC64505.1"/>
    </source>
</evidence>
<dbReference type="Proteomes" id="UP000823886">
    <property type="component" value="Unassembled WGS sequence"/>
</dbReference>